<reference evidence="12 13" key="1">
    <citation type="submission" date="2009-04" db="EMBL/GenBank/DDBJ databases">
        <authorList>
            <person name="Sebastian Y."/>
            <person name="Madupu R."/>
            <person name="Durkin A.S."/>
            <person name="Torralba M."/>
            <person name="Methe B."/>
            <person name="Sutton G.G."/>
            <person name="Strausberg R.L."/>
            <person name="Nelson K.E."/>
        </authorList>
    </citation>
    <scope>NUCLEOTIDE SEQUENCE [LARGE SCALE GENOMIC DNA]</scope>
    <source>
        <strain evidence="13">ATCC 35406 / BCRC 14492 / JCM 8526 / NCTC 13058 / HG 370</strain>
    </source>
</reference>
<dbReference type="GO" id="GO:0016491">
    <property type="term" value="F:oxidoreductase activity"/>
    <property type="evidence" value="ECO:0007669"/>
    <property type="project" value="UniProtKB-KW"/>
</dbReference>
<comment type="catalytic activity">
    <reaction evidence="9">
        <text>NAD(+) + NADPH + H(+)(in) = NADH + NADP(+) + H(+)(out)</text>
        <dbReference type="Rhea" id="RHEA:47992"/>
        <dbReference type="ChEBI" id="CHEBI:15378"/>
        <dbReference type="ChEBI" id="CHEBI:57540"/>
        <dbReference type="ChEBI" id="CHEBI:57783"/>
        <dbReference type="ChEBI" id="CHEBI:57945"/>
        <dbReference type="ChEBI" id="CHEBI:58349"/>
        <dbReference type="EC" id="7.1.1.1"/>
    </reaction>
</comment>
<dbReference type="InterPro" id="IPR034300">
    <property type="entry name" value="PNTB-like"/>
</dbReference>
<proteinExistence type="predicted"/>
<feature type="domain" description="NADP transhydrogenase beta-like" evidence="11">
    <location>
        <begin position="485"/>
        <end position="655"/>
    </location>
</feature>
<evidence type="ECO:0000256" key="6">
    <source>
        <dbReference type="ARBA" id="ARBA00022989"/>
    </source>
</evidence>
<keyword evidence="13" id="KW-1185">Reference proteome</keyword>
<accession>C3JC85</accession>
<feature type="domain" description="NADP transhydrogenase beta-like" evidence="11">
    <location>
        <begin position="10"/>
        <end position="469"/>
    </location>
</feature>
<feature type="transmembrane region" description="Helical" evidence="10">
    <location>
        <begin position="126"/>
        <end position="147"/>
    </location>
</feature>
<dbReference type="eggNOG" id="COG1282">
    <property type="taxonomic scope" value="Bacteria"/>
</dbReference>
<evidence type="ECO:0000256" key="9">
    <source>
        <dbReference type="ARBA" id="ARBA00048202"/>
    </source>
</evidence>
<keyword evidence="8 10" id="KW-0472">Membrane</keyword>
<evidence type="ECO:0000259" key="11">
    <source>
        <dbReference type="Pfam" id="PF02233"/>
    </source>
</evidence>
<evidence type="ECO:0000256" key="10">
    <source>
        <dbReference type="SAM" id="Phobius"/>
    </source>
</evidence>
<dbReference type="InterPro" id="IPR029035">
    <property type="entry name" value="DHS-like_NAD/FAD-binding_dom"/>
</dbReference>
<evidence type="ECO:0000256" key="2">
    <source>
        <dbReference type="ARBA" id="ARBA00012943"/>
    </source>
</evidence>
<dbReference type="GeneID" id="93365737"/>
<feature type="transmembrane region" description="Helical" evidence="10">
    <location>
        <begin position="63"/>
        <end position="81"/>
    </location>
</feature>
<keyword evidence="12" id="KW-0560">Oxidoreductase</keyword>
<dbReference type="GO" id="GO:0016020">
    <property type="term" value="C:membrane"/>
    <property type="evidence" value="ECO:0007669"/>
    <property type="project" value="UniProtKB-SubCell"/>
</dbReference>
<evidence type="ECO:0000256" key="1">
    <source>
        <dbReference type="ARBA" id="ARBA00004141"/>
    </source>
</evidence>
<dbReference type="PANTHER" id="PTHR44758:SF1">
    <property type="entry name" value="NAD(P) TRANSHYDROGENASE SUBUNIT BETA"/>
    <property type="match status" value="1"/>
</dbReference>
<comment type="subcellular location">
    <subcellularLocation>
        <location evidence="1">Membrane</location>
        <topology evidence="1">Multi-pass membrane protein</topology>
    </subcellularLocation>
</comment>
<dbReference type="RefSeq" id="WP_004334438.1">
    <property type="nucleotide sequence ID" value="NZ_ACNN01000029.1"/>
</dbReference>
<dbReference type="GO" id="GO:0008750">
    <property type="term" value="F:proton-translocating NAD(P)+ transhydrogenase activity"/>
    <property type="evidence" value="ECO:0007669"/>
    <property type="project" value="UniProtKB-EC"/>
</dbReference>
<dbReference type="EC" id="7.1.1.1" evidence="2"/>
<dbReference type="STRING" id="553175.POREN0001_0485"/>
<organism evidence="12 13">
    <name type="scientific">Porphyromonas endodontalis (strain ATCC 35406 / DSM 24491 / JCM 8526 / CCUG 16442 / BCRC 14492 / NCTC 13058 / HG 370)</name>
    <name type="common">Bacteroides endodontalis</name>
    <dbReference type="NCBI Taxonomy" id="553175"/>
    <lineage>
        <taxon>Bacteria</taxon>
        <taxon>Pseudomonadati</taxon>
        <taxon>Bacteroidota</taxon>
        <taxon>Bacteroidia</taxon>
        <taxon>Bacteroidales</taxon>
        <taxon>Porphyromonadaceae</taxon>
        <taxon>Porphyromonas</taxon>
    </lineage>
</organism>
<evidence type="ECO:0000256" key="8">
    <source>
        <dbReference type="ARBA" id="ARBA00023136"/>
    </source>
</evidence>
<feature type="transmembrane region" description="Helical" evidence="10">
    <location>
        <begin position="192"/>
        <end position="211"/>
    </location>
</feature>
<feature type="domain" description="NADP transhydrogenase beta-like" evidence="11">
    <location>
        <begin position="677"/>
        <end position="839"/>
    </location>
</feature>
<evidence type="ECO:0000313" key="12">
    <source>
        <dbReference type="EMBL" id="EEN82200.1"/>
    </source>
</evidence>
<evidence type="ECO:0000313" key="13">
    <source>
        <dbReference type="Proteomes" id="UP000004295"/>
    </source>
</evidence>
<evidence type="ECO:0000256" key="7">
    <source>
        <dbReference type="ARBA" id="ARBA00023027"/>
    </source>
</evidence>
<keyword evidence="5" id="KW-1278">Translocase</keyword>
<keyword evidence="4" id="KW-0521">NADP</keyword>
<feature type="transmembrane region" description="Helical" evidence="10">
    <location>
        <begin position="93"/>
        <end position="114"/>
    </location>
</feature>
<sequence length="841" mass="88615">MDQTLIYVISALLSLLVMVGIALMSKVRYASLGNSLSALAILAGIVFTLLTKENNGTPIITAWTLYPSLAIGALIGGLFATRVKMIQMPQLVALLNGLGGGASALVGILSVAGIGERLAATAFSNFTGYLAIGIGLITLVGSLVAAGKLHRLLPQKPQVWAFHSMATVLSLVVMAILILIGTFSQYEGMPVFWLIAGVAIFSSLFGLYFSIRVGGADMPITISLLNSLSGVAGAIAGMAIGDVLLVAVGGIVGASGLLLTQIMCRAMNRSLLSILLGTKKKVATPAPSSVATASPAAAPKIEVKKTPGEVLSTAKRVIIVPGYGMALAQAQHEVKQLADALRKGGAEVRFAIHPVAGRMPGHMNVLLAEANVPYDDLFEMEAINDDFAKVDAAIVIGANDVLNPAARNAEGTPIYGMPVLNVDQAPYVVICNYDLKPGYAGVENPLYTREEGVALLTGDAKETVSALLTDYQKALAGNGAAAPKTEANDKPTVGAILSTAKRVIIVPGYGMALAQAQHEVKQLADKLRSKGAEVRFAIHPVAGRMPGHMNVLLAEANVPYEDLFEMEAINDDFAKVDAAIVIGANDVLNPAARNAEGTPIYGMPVLNVDQAPYVVICNYDLKPGYAGVENPLYTREEGVALLTGDAKESLARLMEEMDQIVTPEGEGAKKSCPSTPSYTQWMKEARKVIIVPGYGMALAQAQHEVKQLADKLAKQGAEVRFAIHPVAGRMPGHMNVLLAEANVPYEDLFEMEAINNDFASTDLVIVIGANDVLNPAARNAEGTPIYGMPVLNVDQAPHVIICNYDLKPGYAGVENPLYTREEGVALLTGDAKESLQKLLAL</sequence>
<feature type="transmembrane region" description="Helical" evidence="10">
    <location>
        <begin position="159"/>
        <end position="180"/>
    </location>
</feature>
<gene>
    <name evidence="12" type="ORF">POREN0001_0485</name>
</gene>
<keyword evidence="7" id="KW-0520">NAD</keyword>
<dbReference type="Proteomes" id="UP000004295">
    <property type="component" value="Unassembled WGS sequence"/>
</dbReference>
<evidence type="ECO:0000256" key="4">
    <source>
        <dbReference type="ARBA" id="ARBA00022857"/>
    </source>
</evidence>
<feature type="transmembrane region" description="Helical" evidence="10">
    <location>
        <begin position="32"/>
        <end position="51"/>
    </location>
</feature>
<dbReference type="Gene3D" id="3.40.50.1220">
    <property type="entry name" value="TPP-binding domain"/>
    <property type="match status" value="3"/>
</dbReference>
<dbReference type="PANTHER" id="PTHR44758">
    <property type="entry name" value="NAD(P) TRANSHYDROGENASE SUBUNIT BETA"/>
    <property type="match status" value="1"/>
</dbReference>
<dbReference type="EMBL" id="ACNN01000029">
    <property type="protein sequence ID" value="EEN82200.1"/>
    <property type="molecule type" value="Genomic_DNA"/>
</dbReference>
<comment type="caution">
    <text evidence="12">The sequence shown here is derived from an EMBL/GenBank/DDBJ whole genome shotgun (WGS) entry which is preliminary data.</text>
</comment>
<name>C3JC85_POREA</name>
<evidence type="ECO:0000256" key="3">
    <source>
        <dbReference type="ARBA" id="ARBA00022692"/>
    </source>
</evidence>
<feature type="transmembrane region" description="Helical" evidence="10">
    <location>
        <begin position="6"/>
        <end position="25"/>
    </location>
</feature>
<evidence type="ECO:0000256" key="5">
    <source>
        <dbReference type="ARBA" id="ARBA00022967"/>
    </source>
</evidence>
<keyword evidence="3 10" id="KW-0812">Transmembrane</keyword>
<keyword evidence="6 10" id="KW-1133">Transmembrane helix</keyword>
<dbReference type="SUPFAM" id="SSF52467">
    <property type="entry name" value="DHS-like NAD/FAD-binding domain"/>
    <property type="match status" value="3"/>
</dbReference>
<dbReference type="Pfam" id="PF02233">
    <property type="entry name" value="PNTB"/>
    <property type="match status" value="3"/>
</dbReference>
<protein>
    <recommendedName>
        <fullName evidence="2">proton-translocating NAD(P)(+) transhydrogenase</fullName>
        <ecNumber evidence="2">7.1.1.1</ecNumber>
    </recommendedName>
</protein>
<dbReference type="AlphaFoldDB" id="C3JC85"/>